<evidence type="ECO:0000256" key="1">
    <source>
        <dbReference type="ARBA" id="ARBA00022908"/>
    </source>
</evidence>
<dbReference type="InterPro" id="IPR006118">
    <property type="entry name" value="Recombinase_CS"/>
</dbReference>
<evidence type="ECO:0000259" key="7">
    <source>
        <dbReference type="PROSITE" id="PS51736"/>
    </source>
</evidence>
<dbReference type="PROSITE" id="PS00397">
    <property type="entry name" value="RECOMBINASES_1"/>
    <property type="match status" value="1"/>
</dbReference>
<dbReference type="SUPFAM" id="SSF53041">
    <property type="entry name" value="Resolvase-like"/>
    <property type="match status" value="1"/>
</dbReference>
<dbReference type="Gene3D" id="3.40.50.1390">
    <property type="entry name" value="Resolvase, N-terminal catalytic domain"/>
    <property type="match status" value="1"/>
</dbReference>
<evidence type="ECO:0000256" key="4">
    <source>
        <dbReference type="PIRSR" id="PIRSR606118-50"/>
    </source>
</evidence>
<sequence length="361" mass="42404">MLPNLRFCAIVQIRLKSMRKAAIYARVSTEKQEKEKTIESQIEELRKFCERNGFLIVREYVDDGWSGETLARPALDQLRDDASRKLFEVVCIHSPDRLARKFIYQGLVIEELKKKGIEVIFLNRPISDTPKDQLLLGVQGLIAEYEKAKILERTRRGRIHKAREKGIVGSVPPYGYNYIKKSREREGYYEINEKEAEVVKLIFELYLKLQSLHQVKKELYKRGIRTRKGSLIWADSTIHRVLTNEAYIGRGYYNRTQSVETETGKKYRKTVKTGRRLRDRKEWIPIRFPKIIDEEKFRLVQELLRKRFKPFGKSKNFYLLSGLIKCARCGYNFCGEGKGDGASYSGSRHFCAHSYFLNFKY</sequence>
<keyword evidence="3" id="KW-0233">DNA recombination</keyword>
<dbReference type="GO" id="GO:0003677">
    <property type="term" value="F:DNA binding"/>
    <property type="evidence" value="ECO:0007669"/>
    <property type="project" value="UniProtKB-KW"/>
</dbReference>
<dbReference type="CDD" id="cd00338">
    <property type="entry name" value="Ser_Recombinase"/>
    <property type="match status" value="1"/>
</dbReference>
<dbReference type="InterPro" id="IPR006119">
    <property type="entry name" value="Resolv_N"/>
</dbReference>
<evidence type="ECO:0000256" key="6">
    <source>
        <dbReference type="SAM" id="Coils"/>
    </source>
</evidence>
<accession>A0A7C2K1V5</accession>
<dbReference type="Pfam" id="PF07508">
    <property type="entry name" value="Recombinase"/>
    <property type="match status" value="1"/>
</dbReference>
<dbReference type="PANTHER" id="PTHR30461">
    <property type="entry name" value="DNA-INVERTASE FROM LAMBDOID PROPHAGE"/>
    <property type="match status" value="1"/>
</dbReference>
<dbReference type="PROSITE" id="PS51737">
    <property type="entry name" value="RECOMBINASE_DNA_BIND"/>
    <property type="match status" value="1"/>
</dbReference>
<feature type="domain" description="Recombinase" evidence="8">
    <location>
        <begin position="173"/>
        <end position="310"/>
    </location>
</feature>
<keyword evidence="1" id="KW-0229">DNA integration</keyword>
<reference evidence="9" key="1">
    <citation type="journal article" date="2020" name="mSystems">
        <title>Genome- and Community-Level Interaction Insights into Carbon Utilization and Element Cycling Functions of Hydrothermarchaeota in Hydrothermal Sediment.</title>
        <authorList>
            <person name="Zhou Z."/>
            <person name="Liu Y."/>
            <person name="Xu W."/>
            <person name="Pan J."/>
            <person name="Luo Z.H."/>
            <person name="Li M."/>
        </authorList>
    </citation>
    <scope>NUCLEOTIDE SEQUENCE [LARGE SCALE GENOMIC DNA]</scope>
    <source>
        <strain evidence="9">SpSt-34</strain>
    </source>
</reference>
<keyword evidence="2" id="KW-0238">DNA-binding</keyword>
<name>A0A7C2K1V5_UNCW3</name>
<proteinExistence type="predicted"/>
<evidence type="ECO:0000313" key="9">
    <source>
        <dbReference type="EMBL" id="HEN27527.1"/>
    </source>
</evidence>
<dbReference type="InterPro" id="IPR036162">
    <property type="entry name" value="Resolvase-like_N_sf"/>
</dbReference>
<dbReference type="Gene3D" id="3.90.1750.20">
    <property type="entry name" value="Putative Large Serine Recombinase, Chain B, Domain 2"/>
    <property type="match status" value="1"/>
</dbReference>
<dbReference type="GO" id="GO:0000150">
    <property type="term" value="F:DNA strand exchange activity"/>
    <property type="evidence" value="ECO:0007669"/>
    <property type="project" value="InterPro"/>
</dbReference>
<dbReference type="AlphaFoldDB" id="A0A7C2K1V5"/>
<comment type="caution">
    <text evidence="9">The sequence shown here is derived from an EMBL/GenBank/DDBJ whole genome shotgun (WGS) entry which is preliminary data.</text>
</comment>
<feature type="active site" description="O-(5'-phospho-DNA)-serine intermediate" evidence="4 5">
    <location>
        <position position="28"/>
    </location>
</feature>
<evidence type="ECO:0000259" key="8">
    <source>
        <dbReference type="PROSITE" id="PS51737"/>
    </source>
</evidence>
<keyword evidence="6" id="KW-0175">Coiled coil</keyword>
<dbReference type="PANTHER" id="PTHR30461:SF23">
    <property type="entry name" value="DNA RECOMBINASE-RELATED"/>
    <property type="match status" value="1"/>
</dbReference>
<dbReference type="EMBL" id="DSOL01000069">
    <property type="protein sequence ID" value="HEN27527.1"/>
    <property type="molecule type" value="Genomic_DNA"/>
</dbReference>
<dbReference type="Pfam" id="PF00239">
    <property type="entry name" value="Resolvase"/>
    <property type="match status" value="1"/>
</dbReference>
<dbReference type="SMART" id="SM00857">
    <property type="entry name" value="Resolvase"/>
    <property type="match status" value="1"/>
</dbReference>
<dbReference type="InterPro" id="IPR038109">
    <property type="entry name" value="DNA_bind_recomb_sf"/>
</dbReference>
<dbReference type="PROSITE" id="PS51736">
    <property type="entry name" value="RECOMBINASES_3"/>
    <property type="match status" value="1"/>
</dbReference>
<evidence type="ECO:0000256" key="2">
    <source>
        <dbReference type="ARBA" id="ARBA00023125"/>
    </source>
</evidence>
<dbReference type="GO" id="GO:0015074">
    <property type="term" value="P:DNA integration"/>
    <property type="evidence" value="ECO:0007669"/>
    <property type="project" value="UniProtKB-KW"/>
</dbReference>
<feature type="coiled-coil region" evidence="6">
    <location>
        <begin position="24"/>
        <end position="51"/>
    </location>
</feature>
<dbReference type="InterPro" id="IPR050639">
    <property type="entry name" value="SSR_resolvase"/>
</dbReference>
<evidence type="ECO:0000256" key="3">
    <source>
        <dbReference type="ARBA" id="ARBA00023172"/>
    </source>
</evidence>
<evidence type="ECO:0000256" key="5">
    <source>
        <dbReference type="PROSITE-ProRule" id="PRU10137"/>
    </source>
</evidence>
<organism evidence="9">
    <name type="scientific">candidate division WOR-3 bacterium</name>
    <dbReference type="NCBI Taxonomy" id="2052148"/>
    <lineage>
        <taxon>Bacteria</taxon>
        <taxon>Bacteria division WOR-3</taxon>
    </lineage>
</organism>
<feature type="domain" description="Resolvase/invertase-type recombinase catalytic" evidence="7">
    <location>
        <begin position="20"/>
        <end position="165"/>
    </location>
</feature>
<gene>
    <name evidence="9" type="ORF">ENQ77_02455</name>
</gene>
<protein>
    <submittedName>
        <fullName evidence="9">Recombinase family protein</fullName>
    </submittedName>
</protein>
<dbReference type="InterPro" id="IPR011109">
    <property type="entry name" value="DNA_bind_recombinase_dom"/>
</dbReference>